<keyword evidence="1" id="KW-0472">Membrane</keyword>
<dbReference type="EMBL" id="MPPL01000001">
    <property type="protein sequence ID" value="OKS88347.1"/>
    <property type="molecule type" value="Genomic_DNA"/>
</dbReference>
<accession>A0A1Q6A2V4</accession>
<keyword evidence="1" id="KW-1133">Transmembrane helix</keyword>
<gene>
    <name evidence="2" type="ORF">RG47T_3813</name>
</gene>
<evidence type="ECO:0000256" key="1">
    <source>
        <dbReference type="SAM" id="Phobius"/>
    </source>
</evidence>
<feature type="transmembrane region" description="Helical" evidence="1">
    <location>
        <begin position="6"/>
        <end position="29"/>
    </location>
</feature>
<name>A0A1Q6A2V4_9SPHI</name>
<dbReference type="AlphaFoldDB" id="A0A1Q6A2V4"/>
<reference evidence="2 3" key="1">
    <citation type="submission" date="2016-11" db="EMBL/GenBank/DDBJ databases">
        <title>Whole Genome Sequencing of Mucilaginibacter polytrichastri RG4-7(T) isolated from the moss sample.</title>
        <authorList>
            <person name="Li Y."/>
        </authorList>
    </citation>
    <scope>NUCLEOTIDE SEQUENCE [LARGE SCALE GENOMIC DNA]</scope>
    <source>
        <strain evidence="2 3">RG4-7</strain>
    </source>
</reference>
<organism evidence="2 3">
    <name type="scientific">Mucilaginibacter polytrichastri</name>
    <dbReference type="NCBI Taxonomy" id="1302689"/>
    <lineage>
        <taxon>Bacteria</taxon>
        <taxon>Pseudomonadati</taxon>
        <taxon>Bacteroidota</taxon>
        <taxon>Sphingobacteriia</taxon>
        <taxon>Sphingobacteriales</taxon>
        <taxon>Sphingobacteriaceae</taxon>
        <taxon>Mucilaginibacter</taxon>
    </lineage>
</organism>
<dbReference type="STRING" id="1302689.RG47T_3813"/>
<evidence type="ECO:0000313" key="2">
    <source>
        <dbReference type="EMBL" id="OKS88347.1"/>
    </source>
</evidence>
<dbReference type="Proteomes" id="UP000186720">
    <property type="component" value="Unassembled WGS sequence"/>
</dbReference>
<comment type="caution">
    <text evidence="2">The sequence shown here is derived from an EMBL/GenBank/DDBJ whole genome shotgun (WGS) entry which is preliminary data.</text>
</comment>
<proteinExistence type="predicted"/>
<sequence>MWHNPVDRFFIAPLICVTAIIITSLGMMFKRTLKPSRIKR</sequence>
<protein>
    <submittedName>
        <fullName evidence="2">Uncharacterized protein</fullName>
    </submittedName>
</protein>
<evidence type="ECO:0000313" key="3">
    <source>
        <dbReference type="Proteomes" id="UP000186720"/>
    </source>
</evidence>
<keyword evidence="3" id="KW-1185">Reference proteome</keyword>
<keyword evidence="1" id="KW-0812">Transmembrane</keyword>